<accession>A0A078A928</accession>
<keyword evidence="6" id="KW-0966">Cell projection</keyword>
<evidence type="ECO:0000256" key="5">
    <source>
        <dbReference type="ARBA" id="ARBA00023069"/>
    </source>
</evidence>
<dbReference type="GO" id="GO:0036064">
    <property type="term" value="C:ciliary basal body"/>
    <property type="evidence" value="ECO:0007669"/>
    <property type="project" value="TreeGrafter"/>
</dbReference>
<dbReference type="EMBL" id="CCKQ01007366">
    <property type="protein sequence ID" value="CDW78724.1"/>
    <property type="molecule type" value="Genomic_DNA"/>
</dbReference>
<evidence type="ECO:0000256" key="2">
    <source>
        <dbReference type="ARBA" id="ARBA00010841"/>
    </source>
</evidence>
<keyword evidence="9" id="KW-1133">Transmembrane helix</keyword>
<dbReference type="InParanoid" id="A0A078A928"/>
<feature type="compositionally biased region" description="Basic and acidic residues" evidence="8">
    <location>
        <begin position="427"/>
        <end position="436"/>
    </location>
</feature>
<evidence type="ECO:0000256" key="3">
    <source>
        <dbReference type="ARBA" id="ARBA00014087"/>
    </source>
</evidence>
<evidence type="ECO:0000313" key="10">
    <source>
        <dbReference type="EMBL" id="CDW78724.1"/>
    </source>
</evidence>
<dbReference type="AlphaFoldDB" id="A0A078A928"/>
<keyword evidence="4 7" id="KW-0175">Coiled coil</keyword>
<dbReference type="PANTHER" id="PTHR31954">
    <property type="entry name" value="CILIA- AND FLAGELLA-ASSOCIATED PROTEIN 157"/>
    <property type="match status" value="1"/>
</dbReference>
<evidence type="ECO:0000256" key="6">
    <source>
        <dbReference type="ARBA" id="ARBA00023273"/>
    </source>
</evidence>
<organism evidence="10 11">
    <name type="scientific">Stylonychia lemnae</name>
    <name type="common">Ciliate</name>
    <dbReference type="NCBI Taxonomy" id="5949"/>
    <lineage>
        <taxon>Eukaryota</taxon>
        <taxon>Sar</taxon>
        <taxon>Alveolata</taxon>
        <taxon>Ciliophora</taxon>
        <taxon>Intramacronucleata</taxon>
        <taxon>Spirotrichea</taxon>
        <taxon>Stichotrichia</taxon>
        <taxon>Sporadotrichida</taxon>
        <taxon>Oxytrichidae</taxon>
        <taxon>Stylonychinae</taxon>
        <taxon>Stylonychia</taxon>
    </lineage>
</organism>
<dbReference type="InterPro" id="IPR038844">
    <property type="entry name" value="CFAP157"/>
</dbReference>
<feature type="compositionally biased region" description="Polar residues" evidence="8">
    <location>
        <begin position="413"/>
        <end position="422"/>
    </location>
</feature>
<evidence type="ECO:0000256" key="1">
    <source>
        <dbReference type="ARBA" id="ARBA00004138"/>
    </source>
</evidence>
<keyword evidence="11" id="KW-1185">Reference proteome</keyword>
<comment type="subcellular location">
    <subcellularLocation>
        <location evidence="1">Cell projection</location>
        <location evidence="1">Cilium</location>
    </subcellularLocation>
</comment>
<feature type="region of interest" description="Disordered" evidence="8">
    <location>
        <begin position="398"/>
        <end position="436"/>
    </location>
</feature>
<protein>
    <recommendedName>
        <fullName evidence="3">Cilia- and flagella-associated protein 157</fullName>
    </recommendedName>
</protein>
<feature type="coiled-coil region" evidence="7">
    <location>
        <begin position="145"/>
        <end position="297"/>
    </location>
</feature>
<keyword evidence="5" id="KW-0969">Cilium</keyword>
<evidence type="ECO:0000256" key="4">
    <source>
        <dbReference type="ARBA" id="ARBA00023054"/>
    </source>
</evidence>
<feature type="coiled-coil region" evidence="7">
    <location>
        <begin position="436"/>
        <end position="484"/>
    </location>
</feature>
<keyword evidence="9" id="KW-0472">Membrane</keyword>
<sequence>MQNIKDIQNELRGSAFSQLKIELEEIYAQLQWLDCEKNETWKQFIKALNFKIKKLYDIDNCNSRRQDSISRVAYLKSFFVIMAIVSLWYISHSNQIIENLAREFNLKTWIMQHSSTQTLRATVYIQNLLDADLLKQENIDGKIVIQRLQERIRVLEKDNSHVRGKWKDLKAKHKKLEADNKLDKDNYSEDITKLLQEKTDLSLEVKQLRELIRDMEDKYRRDMEEIQQDHMTQITLLEKEKKALEDDLDNVQAFKSQQKQLDAELSELKDLLEKEKKDRMNEVNEKEREKIQATEKLRKDMLYKIKETKANLLALNDEQLQTTTRLTILQNHQLTTELEYQSKQTEQLLYKNNKMKQQIETLKRDIEIHKEVEKELAKRSHFCQKVIKRLKQQVKELEQEKEETQNRKAGTMPKQNMRNSMVGSPKKNKDSSIEDSKANEDLINFLEHKLEEIEKKLANSQSDYEVLQNDYMELQEKMNLSREKHKRAALLLTDFLDDLLNDNPNILQSDKDMHLNLDKIKETPIEQLDKEDKIALVLVILKQLQPYLSANNLSVAPPKTNMRPQPSQSYTGKRTGGNPHDMMTASGAGEVEHLNKMLNNINVQTKKNEHGDKLPPIKRI</sequence>
<comment type="similarity">
    <text evidence="2">Belongs to the CFAP157 family.</text>
</comment>
<dbReference type="Proteomes" id="UP000039865">
    <property type="component" value="Unassembled WGS sequence"/>
</dbReference>
<evidence type="ECO:0000313" key="11">
    <source>
        <dbReference type="Proteomes" id="UP000039865"/>
    </source>
</evidence>
<keyword evidence="9" id="KW-0812">Transmembrane</keyword>
<evidence type="ECO:0000256" key="7">
    <source>
        <dbReference type="SAM" id="Coils"/>
    </source>
</evidence>
<dbReference type="GO" id="GO:0008017">
    <property type="term" value="F:microtubule binding"/>
    <property type="evidence" value="ECO:0007669"/>
    <property type="project" value="TreeGrafter"/>
</dbReference>
<evidence type="ECO:0000256" key="8">
    <source>
        <dbReference type="SAM" id="MobiDB-lite"/>
    </source>
</evidence>
<reference evidence="10 11" key="1">
    <citation type="submission" date="2014-06" db="EMBL/GenBank/DDBJ databases">
        <authorList>
            <person name="Swart Estienne"/>
        </authorList>
    </citation>
    <scope>NUCLEOTIDE SEQUENCE [LARGE SCALE GENOMIC DNA]</scope>
    <source>
        <strain evidence="10 11">130c</strain>
    </source>
</reference>
<name>A0A078A928_STYLE</name>
<proteinExistence type="inferred from homology"/>
<evidence type="ECO:0000256" key="9">
    <source>
        <dbReference type="SAM" id="Phobius"/>
    </source>
</evidence>
<feature type="compositionally biased region" description="Polar residues" evidence="8">
    <location>
        <begin position="562"/>
        <end position="572"/>
    </location>
</feature>
<dbReference type="PANTHER" id="PTHR31954:SF1">
    <property type="entry name" value="CILIA- AND FLAGELLA-ASSOCIATED PROTEIN 157"/>
    <property type="match status" value="1"/>
</dbReference>
<feature type="transmembrane region" description="Helical" evidence="9">
    <location>
        <begin position="72"/>
        <end position="90"/>
    </location>
</feature>
<gene>
    <name evidence="10" type="primary">Contig17504.g18622</name>
    <name evidence="10" type="ORF">STYLEM_7707</name>
</gene>
<dbReference type="OrthoDB" id="421435at2759"/>
<feature type="region of interest" description="Disordered" evidence="8">
    <location>
        <begin position="555"/>
        <end position="579"/>
    </location>
</feature>